<dbReference type="Gene3D" id="3.40.1620.10">
    <property type="entry name" value="YefM-like domain"/>
    <property type="match status" value="1"/>
</dbReference>
<evidence type="ECO:0000313" key="3">
    <source>
        <dbReference type="Proteomes" id="UP000293172"/>
    </source>
</evidence>
<dbReference type="SUPFAM" id="SSF143120">
    <property type="entry name" value="YefM-like"/>
    <property type="match status" value="1"/>
</dbReference>
<comment type="caution">
    <text evidence="2">The sequence shown here is derived from an EMBL/GenBank/DDBJ whole genome shotgun (WGS) entry which is preliminary data.</text>
</comment>
<dbReference type="AlphaFoldDB" id="A0A4V6MX99"/>
<protein>
    <submittedName>
        <fullName evidence="2">Type II toxin-antitoxin system prevent-host-death family antitoxin</fullName>
    </submittedName>
</protein>
<accession>A0A4V6MX99</accession>
<organism evidence="2 3">
    <name type="scientific">Phytopseudomonas dryadis</name>
    <dbReference type="NCBI Taxonomy" id="2487520"/>
    <lineage>
        <taxon>Bacteria</taxon>
        <taxon>Pseudomonadati</taxon>
        <taxon>Pseudomonadota</taxon>
        <taxon>Gammaproteobacteria</taxon>
        <taxon>Pseudomonadales</taxon>
        <taxon>Pseudomonadaceae</taxon>
        <taxon>Phytopseudomonas</taxon>
    </lineage>
</organism>
<sequence>MKTEICSPTSTAPKTVDIHDAKAHLSQLILEASQGHSFIIAKAGKPMVKVTAVGQEPKPRLGMLAGVFAVPDDIDTPFQAEIEAMFGA</sequence>
<dbReference type="NCBIfam" id="TIGR01552">
    <property type="entry name" value="phd_fam"/>
    <property type="match status" value="1"/>
</dbReference>
<dbReference type="InterPro" id="IPR036165">
    <property type="entry name" value="YefM-like_sf"/>
</dbReference>
<gene>
    <name evidence="2" type="ORF">DNK44_10090</name>
</gene>
<evidence type="ECO:0000313" key="2">
    <source>
        <dbReference type="EMBL" id="TBU94007.1"/>
    </source>
</evidence>
<dbReference type="Proteomes" id="UP000293172">
    <property type="component" value="Unassembled WGS sequence"/>
</dbReference>
<dbReference type="EMBL" id="QJUL01000011">
    <property type="protein sequence ID" value="TBU94007.1"/>
    <property type="molecule type" value="Genomic_DNA"/>
</dbReference>
<name>A0A4V6MX99_9GAMM</name>
<evidence type="ECO:0000256" key="1">
    <source>
        <dbReference type="ARBA" id="ARBA00009981"/>
    </source>
</evidence>
<dbReference type="OrthoDB" id="9800503at2"/>
<reference evidence="2 3" key="1">
    <citation type="submission" date="2018-06" db="EMBL/GenBank/DDBJ databases">
        <title>Three novel Pseudomonas species isolated from symptomatic oak.</title>
        <authorList>
            <person name="Bueno-Gonzalez V."/>
            <person name="Brady C."/>
        </authorList>
    </citation>
    <scope>NUCLEOTIDE SEQUENCE [LARGE SCALE GENOMIC DNA]</scope>
    <source>
        <strain evidence="2 3">P6B</strain>
    </source>
</reference>
<proteinExistence type="inferred from homology"/>
<comment type="similarity">
    <text evidence="1">Belongs to the phD/YefM antitoxin family.</text>
</comment>
<dbReference type="RefSeq" id="WP_131197922.1">
    <property type="nucleotide sequence ID" value="NZ_QJUL01000011.1"/>
</dbReference>